<accession>A0A0L0SJQ7</accession>
<dbReference type="Proteomes" id="UP000054350">
    <property type="component" value="Unassembled WGS sequence"/>
</dbReference>
<sequence>MITASPTASTTPPTMQRLPPPPPAPTHSALRSSSSGSDSSSRSGRGRLGPRASLDSDAGHSTTFKSISAPSTPRLQPAETSYEDIRIHFPRLQRAHNPPGAASAPSSRPVSTVPSLALVQQTLGGLLAGGSSNAQQQPLHPTVPGSNLTVATTAAAESRRTSGWSDSASPTESLSAGAATTGRLAAARARILRVVSSHRLFELLALTDAVTALSLALWAWTSLEPAQAAIGALDMVAVALARTVCLVLVGRGYVTAATPASVCLTSLVYALGKTVALASVPGALDGPATAPLLVHAIIAPILE</sequence>
<keyword evidence="3" id="KW-1185">Reference proteome</keyword>
<feature type="region of interest" description="Disordered" evidence="1">
    <location>
        <begin position="1"/>
        <end position="78"/>
    </location>
</feature>
<protein>
    <submittedName>
        <fullName evidence="2">Uncharacterized protein</fullName>
    </submittedName>
</protein>
<feature type="compositionally biased region" description="Low complexity" evidence="1">
    <location>
        <begin position="98"/>
        <end position="113"/>
    </location>
</feature>
<dbReference type="AlphaFoldDB" id="A0A0L0SJQ7"/>
<feature type="region of interest" description="Disordered" evidence="1">
    <location>
        <begin position="94"/>
        <end position="113"/>
    </location>
</feature>
<feature type="compositionally biased region" description="Low complexity" evidence="1">
    <location>
        <begin position="26"/>
        <end position="53"/>
    </location>
</feature>
<evidence type="ECO:0000313" key="2">
    <source>
        <dbReference type="EMBL" id="KNE62635.1"/>
    </source>
</evidence>
<evidence type="ECO:0000313" key="3">
    <source>
        <dbReference type="Proteomes" id="UP000054350"/>
    </source>
</evidence>
<name>A0A0L0SJQ7_ALLM3</name>
<feature type="compositionally biased region" description="Polar residues" evidence="1">
    <location>
        <begin position="161"/>
        <end position="174"/>
    </location>
</feature>
<organism evidence="2 3">
    <name type="scientific">Allomyces macrogynus (strain ATCC 38327)</name>
    <name type="common">Allomyces javanicus var. macrogynus</name>
    <dbReference type="NCBI Taxonomy" id="578462"/>
    <lineage>
        <taxon>Eukaryota</taxon>
        <taxon>Fungi</taxon>
        <taxon>Fungi incertae sedis</taxon>
        <taxon>Blastocladiomycota</taxon>
        <taxon>Blastocladiomycetes</taxon>
        <taxon>Blastocladiales</taxon>
        <taxon>Blastocladiaceae</taxon>
        <taxon>Allomyces</taxon>
    </lineage>
</organism>
<reference evidence="2 3" key="1">
    <citation type="submission" date="2009-11" db="EMBL/GenBank/DDBJ databases">
        <title>Annotation of Allomyces macrogynus ATCC 38327.</title>
        <authorList>
            <consortium name="The Broad Institute Genome Sequencing Platform"/>
            <person name="Russ C."/>
            <person name="Cuomo C."/>
            <person name="Burger G."/>
            <person name="Gray M.W."/>
            <person name="Holland P.W.H."/>
            <person name="King N."/>
            <person name="Lang F.B.F."/>
            <person name="Roger A.J."/>
            <person name="Ruiz-Trillo I."/>
            <person name="Young S.K."/>
            <person name="Zeng Q."/>
            <person name="Gargeya S."/>
            <person name="Fitzgerald M."/>
            <person name="Haas B."/>
            <person name="Abouelleil A."/>
            <person name="Alvarado L."/>
            <person name="Arachchi H.M."/>
            <person name="Berlin A."/>
            <person name="Chapman S.B."/>
            <person name="Gearin G."/>
            <person name="Goldberg J."/>
            <person name="Griggs A."/>
            <person name="Gujja S."/>
            <person name="Hansen M."/>
            <person name="Heiman D."/>
            <person name="Howarth C."/>
            <person name="Larimer J."/>
            <person name="Lui A."/>
            <person name="MacDonald P.J.P."/>
            <person name="McCowen C."/>
            <person name="Montmayeur A."/>
            <person name="Murphy C."/>
            <person name="Neiman D."/>
            <person name="Pearson M."/>
            <person name="Priest M."/>
            <person name="Roberts A."/>
            <person name="Saif S."/>
            <person name="Shea T."/>
            <person name="Sisk P."/>
            <person name="Stolte C."/>
            <person name="Sykes S."/>
            <person name="Wortman J."/>
            <person name="Nusbaum C."/>
            <person name="Birren B."/>
        </authorList>
    </citation>
    <scope>NUCLEOTIDE SEQUENCE [LARGE SCALE GENOMIC DNA]</scope>
    <source>
        <strain evidence="2 3">ATCC 38327</strain>
    </source>
</reference>
<evidence type="ECO:0000256" key="1">
    <source>
        <dbReference type="SAM" id="MobiDB-lite"/>
    </source>
</evidence>
<feature type="region of interest" description="Disordered" evidence="1">
    <location>
        <begin position="152"/>
        <end position="175"/>
    </location>
</feature>
<proteinExistence type="predicted"/>
<dbReference type="OrthoDB" id="10561031at2759"/>
<reference evidence="3" key="2">
    <citation type="submission" date="2009-11" db="EMBL/GenBank/DDBJ databases">
        <title>The Genome Sequence of Allomyces macrogynus strain ATCC 38327.</title>
        <authorList>
            <consortium name="The Broad Institute Genome Sequencing Platform"/>
            <person name="Russ C."/>
            <person name="Cuomo C."/>
            <person name="Shea T."/>
            <person name="Young S.K."/>
            <person name="Zeng Q."/>
            <person name="Koehrsen M."/>
            <person name="Haas B."/>
            <person name="Borodovsky M."/>
            <person name="Guigo R."/>
            <person name="Alvarado L."/>
            <person name="Berlin A."/>
            <person name="Borenstein D."/>
            <person name="Chen Z."/>
            <person name="Engels R."/>
            <person name="Freedman E."/>
            <person name="Gellesch M."/>
            <person name="Goldberg J."/>
            <person name="Griggs A."/>
            <person name="Gujja S."/>
            <person name="Heiman D."/>
            <person name="Hepburn T."/>
            <person name="Howarth C."/>
            <person name="Jen D."/>
            <person name="Larson L."/>
            <person name="Lewis B."/>
            <person name="Mehta T."/>
            <person name="Park D."/>
            <person name="Pearson M."/>
            <person name="Roberts A."/>
            <person name="Saif S."/>
            <person name="Shenoy N."/>
            <person name="Sisk P."/>
            <person name="Stolte C."/>
            <person name="Sykes S."/>
            <person name="Walk T."/>
            <person name="White J."/>
            <person name="Yandava C."/>
            <person name="Burger G."/>
            <person name="Gray M.W."/>
            <person name="Holland P.W.H."/>
            <person name="King N."/>
            <person name="Lang F.B.F."/>
            <person name="Roger A.J."/>
            <person name="Ruiz-Trillo I."/>
            <person name="Lander E."/>
            <person name="Nusbaum C."/>
        </authorList>
    </citation>
    <scope>NUCLEOTIDE SEQUENCE [LARGE SCALE GENOMIC DNA]</scope>
    <source>
        <strain evidence="3">ATCC 38327</strain>
    </source>
</reference>
<feature type="compositionally biased region" description="Polar residues" evidence="1">
    <location>
        <begin position="59"/>
        <end position="74"/>
    </location>
</feature>
<feature type="compositionally biased region" description="Low complexity" evidence="1">
    <location>
        <begin position="1"/>
        <end position="17"/>
    </location>
</feature>
<gene>
    <name evidence="2" type="ORF">AMAG_07832</name>
</gene>
<dbReference type="VEuPathDB" id="FungiDB:AMAG_07832"/>
<dbReference type="EMBL" id="GG745340">
    <property type="protein sequence ID" value="KNE62635.1"/>
    <property type="molecule type" value="Genomic_DNA"/>
</dbReference>